<evidence type="ECO:0000313" key="3">
    <source>
        <dbReference type="Proteomes" id="UP001189429"/>
    </source>
</evidence>
<feature type="compositionally biased region" description="Basic and acidic residues" evidence="1">
    <location>
        <begin position="299"/>
        <end position="314"/>
    </location>
</feature>
<evidence type="ECO:0000313" key="2">
    <source>
        <dbReference type="EMBL" id="CAK0909534.1"/>
    </source>
</evidence>
<name>A0ABN9YFI9_9DINO</name>
<comment type="caution">
    <text evidence="2">The sequence shown here is derived from an EMBL/GenBank/DDBJ whole genome shotgun (WGS) entry which is preliminary data.</text>
</comment>
<keyword evidence="3" id="KW-1185">Reference proteome</keyword>
<gene>
    <name evidence="2" type="ORF">PCOR1329_LOCUS83915</name>
</gene>
<protein>
    <submittedName>
        <fullName evidence="2">Uncharacterized protein</fullName>
    </submittedName>
</protein>
<sequence length="323" mass="35511">AGEDQRQKSIVHRDLQDRFWDTCKSALRQLPQRVALVMTMDANAALAPQLPHVGFAGQRRMHTSLNGNGARLLDFLRPFHLSALTPPGQQRGTPSDYFNALEHAVIEAAAPHYLLQPTKVNRPKLKGEALALIDLKHEIQRRMALHADQTTPAYGRPQSRFDEAARAAAKAVRAERRQHLAETAREAEAAEAAMNLRRLHAVVRRLAPRPVAPVVAVTSPATGGACQDAEEEVEVRTRALSTISDGTIIDTHSLGGLPGLLPRDDTRIDTYDVDDITKAIRNMPNYKSTPVLKMPSMKDMGHAIEPNTDRHADQPSDGSVSEI</sequence>
<accession>A0ABN9YFI9</accession>
<proteinExistence type="predicted"/>
<feature type="non-terminal residue" evidence="2">
    <location>
        <position position="1"/>
    </location>
</feature>
<dbReference type="EMBL" id="CAUYUJ010022213">
    <property type="protein sequence ID" value="CAK0909534.1"/>
    <property type="molecule type" value="Genomic_DNA"/>
</dbReference>
<organism evidence="2 3">
    <name type="scientific">Prorocentrum cordatum</name>
    <dbReference type="NCBI Taxonomy" id="2364126"/>
    <lineage>
        <taxon>Eukaryota</taxon>
        <taxon>Sar</taxon>
        <taxon>Alveolata</taxon>
        <taxon>Dinophyceae</taxon>
        <taxon>Prorocentrales</taxon>
        <taxon>Prorocentraceae</taxon>
        <taxon>Prorocentrum</taxon>
    </lineage>
</organism>
<evidence type="ECO:0000256" key="1">
    <source>
        <dbReference type="SAM" id="MobiDB-lite"/>
    </source>
</evidence>
<feature type="non-terminal residue" evidence="2">
    <location>
        <position position="323"/>
    </location>
</feature>
<feature type="region of interest" description="Disordered" evidence="1">
    <location>
        <begin position="299"/>
        <end position="323"/>
    </location>
</feature>
<reference evidence="2" key="1">
    <citation type="submission" date="2023-10" db="EMBL/GenBank/DDBJ databases">
        <authorList>
            <person name="Chen Y."/>
            <person name="Shah S."/>
            <person name="Dougan E. K."/>
            <person name="Thang M."/>
            <person name="Chan C."/>
        </authorList>
    </citation>
    <scope>NUCLEOTIDE SEQUENCE [LARGE SCALE GENOMIC DNA]</scope>
</reference>
<dbReference type="Proteomes" id="UP001189429">
    <property type="component" value="Unassembled WGS sequence"/>
</dbReference>